<proteinExistence type="predicted"/>
<protein>
    <submittedName>
        <fullName evidence="2">Uncharacterized protein</fullName>
    </submittedName>
</protein>
<dbReference type="AlphaFoldDB" id="A0AAV7ISX4"/>
<comment type="caution">
    <text evidence="2">The sequence shown here is derived from an EMBL/GenBank/DDBJ whole genome shotgun (WGS) entry which is preliminary data.</text>
</comment>
<dbReference type="Proteomes" id="UP000826195">
    <property type="component" value="Unassembled WGS sequence"/>
</dbReference>
<keyword evidence="3" id="KW-1185">Reference proteome</keyword>
<evidence type="ECO:0000313" key="3">
    <source>
        <dbReference type="Proteomes" id="UP000826195"/>
    </source>
</evidence>
<reference evidence="2 3" key="1">
    <citation type="journal article" date="2021" name="J. Hered.">
        <title>A chromosome-level genome assembly of the parasitoid wasp, Cotesia glomerata (Hymenoptera: Braconidae).</title>
        <authorList>
            <person name="Pinto B.J."/>
            <person name="Weis J.J."/>
            <person name="Gamble T."/>
            <person name="Ode P.J."/>
            <person name="Paul R."/>
            <person name="Zaspel J.M."/>
        </authorList>
    </citation>
    <scope>NUCLEOTIDE SEQUENCE [LARGE SCALE GENOMIC DNA]</scope>
    <source>
        <strain evidence="2">CgM1</strain>
    </source>
</reference>
<feature type="region of interest" description="Disordered" evidence="1">
    <location>
        <begin position="94"/>
        <end position="166"/>
    </location>
</feature>
<gene>
    <name evidence="2" type="ORF">KQX54_016740</name>
</gene>
<evidence type="ECO:0000313" key="2">
    <source>
        <dbReference type="EMBL" id="KAH0555280.1"/>
    </source>
</evidence>
<feature type="compositionally biased region" description="Basic and acidic residues" evidence="1">
    <location>
        <begin position="133"/>
        <end position="155"/>
    </location>
</feature>
<sequence>MASAWFTLGLIGNNVRNANGTQNNYLTRYENIRKEFDNMKTVTVTDLCKNLKISAVPRLNTFMLQRANSNQTDVENATSSTPYVVISSASFVAPSSSSSVAPSSASSAAPSPKNLESHKNSQTVTCGSNCPLSRRDKEKREKKKEKEKLRVEREREKKKKRSGKVG</sequence>
<feature type="compositionally biased region" description="Polar residues" evidence="1">
    <location>
        <begin position="120"/>
        <end position="131"/>
    </location>
</feature>
<name>A0AAV7ISX4_COTGL</name>
<feature type="compositionally biased region" description="Low complexity" evidence="1">
    <location>
        <begin position="94"/>
        <end position="112"/>
    </location>
</feature>
<organism evidence="2 3">
    <name type="scientific">Cotesia glomerata</name>
    <name type="common">Lepidopteran parasitic wasp</name>
    <name type="synonym">Apanteles glomeratus</name>
    <dbReference type="NCBI Taxonomy" id="32391"/>
    <lineage>
        <taxon>Eukaryota</taxon>
        <taxon>Metazoa</taxon>
        <taxon>Ecdysozoa</taxon>
        <taxon>Arthropoda</taxon>
        <taxon>Hexapoda</taxon>
        <taxon>Insecta</taxon>
        <taxon>Pterygota</taxon>
        <taxon>Neoptera</taxon>
        <taxon>Endopterygota</taxon>
        <taxon>Hymenoptera</taxon>
        <taxon>Apocrita</taxon>
        <taxon>Ichneumonoidea</taxon>
        <taxon>Braconidae</taxon>
        <taxon>Microgastrinae</taxon>
        <taxon>Cotesia</taxon>
    </lineage>
</organism>
<feature type="compositionally biased region" description="Basic residues" evidence="1">
    <location>
        <begin position="156"/>
        <end position="166"/>
    </location>
</feature>
<evidence type="ECO:0000256" key="1">
    <source>
        <dbReference type="SAM" id="MobiDB-lite"/>
    </source>
</evidence>
<dbReference type="EMBL" id="JAHXZJ010001119">
    <property type="protein sequence ID" value="KAH0555280.1"/>
    <property type="molecule type" value="Genomic_DNA"/>
</dbReference>
<accession>A0AAV7ISX4</accession>